<comment type="caution">
    <text evidence="2">The sequence shown here is derived from an EMBL/GenBank/DDBJ whole genome shotgun (WGS) entry which is preliminary data.</text>
</comment>
<feature type="transmembrane region" description="Helical" evidence="1">
    <location>
        <begin position="7"/>
        <end position="29"/>
    </location>
</feature>
<feature type="transmembrane region" description="Helical" evidence="1">
    <location>
        <begin position="85"/>
        <end position="104"/>
    </location>
</feature>
<evidence type="ECO:0008006" key="4">
    <source>
        <dbReference type="Google" id="ProtNLM"/>
    </source>
</evidence>
<gene>
    <name evidence="2" type="ORF">BKH33_05530</name>
</gene>
<dbReference type="RefSeq" id="WP_043539240.1">
    <property type="nucleotide sequence ID" value="NZ_CAJPQD010000066.1"/>
</dbReference>
<keyword evidence="1" id="KW-0812">Transmembrane</keyword>
<accession>A0A854ECV3</accession>
<proteinExistence type="predicted"/>
<dbReference type="EMBL" id="MSRR01000009">
    <property type="protein sequence ID" value="OMG37324.1"/>
    <property type="molecule type" value="Genomic_DNA"/>
</dbReference>
<name>A0A854ECV3_ACTNA</name>
<protein>
    <recommendedName>
        <fullName evidence="4">DoxX family membrane protein</fullName>
    </recommendedName>
</protein>
<feature type="transmembrane region" description="Helical" evidence="1">
    <location>
        <begin position="49"/>
        <end position="78"/>
    </location>
</feature>
<reference evidence="2 3" key="1">
    <citation type="submission" date="2016-12" db="EMBL/GenBank/DDBJ databases">
        <title>Genomic comparison of strains in the 'Actinomyces naeslundii' group.</title>
        <authorList>
            <person name="Mughal S.R."/>
            <person name="Do T."/>
            <person name="Gilbert S.C."/>
            <person name="Witherden E.A."/>
            <person name="Didelot X."/>
            <person name="Beighton D."/>
        </authorList>
    </citation>
    <scope>NUCLEOTIDE SEQUENCE [LARGE SCALE GENOMIC DNA]</scope>
    <source>
        <strain evidence="2 3">NCTC 10301</strain>
    </source>
</reference>
<dbReference type="GeneID" id="64256283"/>
<sequence length="140" mass="15600">MSWYRAVVRMVFAVAFLGGALVHLYFGLFSPHSYAPFADTVLWPWLAELWRGFIMANIGWLSLLTAVFELAVSLGLFARGCARRAAVLAALGFFAFILVLGYSWPADGWWEDFLKNRAGTLVMAATLAPLLRAPDRSRRA</sequence>
<evidence type="ECO:0000256" key="1">
    <source>
        <dbReference type="SAM" id="Phobius"/>
    </source>
</evidence>
<organism evidence="2 3">
    <name type="scientific">Actinomyces naeslundii</name>
    <dbReference type="NCBI Taxonomy" id="1655"/>
    <lineage>
        <taxon>Bacteria</taxon>
        <taxon>Bacillati</taxon>
        <taxon>Actinomycetota</taxon>
        <taxon>Actinomycetes</taxon>
        <taxon>Actinomycetales</taxon>
        <taxon>Actinomycetaceae</taxon>
        <taxon>Actinomyces</taxon>
    </lineage>
</organism>
<dbReference type="Proteomes" id="UP000187035">
    <property type="component" value="Unassembled WGS sequence"/>
</dbReference>
<dbReference type="AlphaFoldDB" id="A0A854ECV3"/>
<keyword evidence="1" id="KW-0472">Membrane</keyword>
<evidence type="ECO:0000313" key="2">
    <source>
        <dbReference type="EMBL" id="OMG37324.1"/>
    </source>
</evidence>
<keyword evidence="1" id="KW-1133">Transmembrane helix</keyword>
<evidence type="ECO:0000313" key="3">
    <source>
        <dbReference type="Proteomes" id="UP000187035"/>
    </source>
</evidence>